<protein>
    <submittedName>
        <fullName evidence="2">Transposase</fullName>
    </submittedName>
</protein>
<reference evidence="2 3" key="1">
    <citation type="journal article" date="2021" name="Elife">
        <title>Chloroplast acquisition without the gene transfer in kleptoplastic sea slugs, Plakobranchus ocellatus.</title>
        <authorList>
            <person name="Maeda T."/>
            <person name="Takahashi S."/>
            <person name="Yoshida T."/>
            <person name="Shimamura S."/>
            <person name="Takaki Y."/>
            <person name="Nagai Y."/>
            <person name="Toyoda A."/>
            <person name="Suzuki Y."/>
            <person name="Arimoto A."/>
            <person name="Ishii H."/>
            <person name="Satoh N."/>
            <person name="Nishiyama T."/>
            <person name="Hasebe M."/>
            <person name="Maruyama T."/>
            <person name="Minagawa J."/>
            <person name="Obokata J."/>
            <person name="Shigenobu S."/>
        </authorList>
    </citation>
    <scope>NUCLEOTIDE SEQUENCE [LARGE SCALE GENOMIC DNA]</scope>
</reference>
<dbReference type="AlphaFoldDB" id="A0AAV4G1I3"/>
<accession>A0AAV4G1I3</accession>
<proteinExistence type="predicted"/>
<organism evidence="2 3">
    <name type="scientific">Elysia marginata</name>
    <dbReference type="NCBI Taxonomy" id="1093978"/>
    <lineage>
        <taxon>Eukaryota</taxon>
        <taxon>Metazoa</taxon>
        <taxon>Spiralia</taxon>
        <taxon>Lophotrochozoa</taxon>
        <taxon>Mollusca</taxon>
        <taxon>Gastropoda</taxon>
        <taxon>Heterobranchia</taxon>
        <taxon>Euthyneura</taxon>
        <taxon>Panpulmonata</taxon>
        <taxon>Sacoglossa</taxon>
        <taxon>Placobranchoidea</taxon>
        <taxon>Plakobranchidae</taxon>
        <taxon>Elysia</taxon>
    </lineage>
</organism>
<evidence type="ECO:0000313" key="3">
    <source>
        <dbReference type="Proteomes" id="UP000762676"/>
    </source>
</evidence>
<name>A0AAV4G1I3_9GAST</name>
<dbReference type="GO" id="GO:0003676">
    <property type="term" value="F:nucleic acid binding"/>
    <property type="evidence" value="ECO:0007669"/>
    <property type="project" value="InterPro"/>
</dbReference>
<dbReference type="Gene3D" id="3.30.420.10">
    <property type="entry name" value="Ribonuclease H-like superfamily/Ribonuclease H"/>
    <property type="match status" value="1"/>
</dbReference>
<dbReference type="Proteomes" id="UP000762676">
    <property type="component" value="Unassembled WGS sequence"/>
</dbReference>
<dbReference type="EMBL" id="BMAT01001079">
    <property type="protein sequence ID" value="GFR79279.1"/>
    <property type="molecule type" value="Genomic_DNA"/>
</dbReference>
<dbReference type="InterPro" id="IPR036397">
    <property type="entry name" value="RNaseH_sf"/>
</dbReference>
<evidence type="ECO:0000256" key="1">
    <source>
        <dbReference type="SAM" id="MobiDB-lite"/>
    </source>
</evidence>
<comment type="caution">
    <text evidence="2">The sequence shown here is derived from an EMBL/GenBank/DDBJ whole genome shotgun (WGS) entry which is preliminary data.</text>
</comment>
<feature type="region of interest" description="Disordered" evidence="1">
    <location>
        <begin position="106"/>
        <end position="129"/>
    </location>
</feature>
<feature type="compositionally biased region" description="Basic and acidic residues" evidence="1">
    <location>
        <begin position="108"/>
        <end position="122"/>
    </location>
</feature>
<gene>
    <name evidence="2" type="ORF">ElyMa_000552500</name>
</gene>
<evidence type="ECO:0000313" key="2">
    <source>
        <dbReference type="EMBL" id="GFR79279.1"/>
    </source>
</evidence>
<keyword evidence="3" id="KW-1185">Reference proteome</keyword>
<sequence length="129" mass="14991">MTRIVTEDEFGVYNYDPECKAQSMQYRHETSLSPRKFKVVASARKVLFTVFWGMEGVVHMSVWSKVRWVLQAHITNSRMVYSWVPILQVGGLRKVRVNCFPKATATWHGRESHPRPPDRESDALTTLPR</sequence>